<dbReference type="KEGG" id="ehx:EMIHUDRAFT_216425"/>
<name>A0A0D3IEY1_EMIH1</name>
<dbReference type="PaxDb" id="2903-EOD09816"/>
<dbReference type="EnsemblProtists" id="EOD09816">
    <property type="protein sequence ID" value="EOD09816"/>
    <property type="gene ID" value="EMIHUDRAFT_216425"/>
</dbReference>
<dbReference type="HOGENOM" id="CLU_085215_0_0_1"/>
<protein>
    <submittedName>
        <fullName evidence="2">Uncharacterized protein</fullName>
    </submittedName>
</protein>
<dbReference type="Proteomes" id="UP000013827">
    <property type="component" value="Unassembled WGS sequence"/>
</dbReference>
<dbReference type="AlphaFoldDB" id="A0A0D3IEY1"/>
<sequence>MATNQAVGAGPSASTAATSSATPAPLYVPHTWRGVPYGAPALQATKHRFPCIGARCRFQRMCGACWNAGAQLWQREGRRRRLQTTTQSEAKKGVLSMWMYDRAAQLYNEQIVAKYAHSTAAPPDGLAYAKTSGDKIKAVCERCTSTARAASREQARRGVVLAPADPDGEHARAVAGQEPAAADVKPTSQSRRDFDYNFAVSQRAIRYTREQIEDREVTITTRVQRRLAKAVGAKQALSKSFTADKQRTAILDKMDEKQLLELELEPEPVPVQSNANAVATIGSGE</sequence>
<evidence type="ECO:0000256" key="1">
    <source>
        <dbReference type="SAM" id="MobiDB-lite"/>
    </source>
</evidence>
<proteinExistence type="predicted"/>
<reference evidence="3" key="1">
    <citation type="journal article" date="2013" name="Nature">
        <title>Pan genome of the phytoplankton Emiliania underpins its global distribution.</title>
        <authorList>
            <person name="Read B.A."/>
            <person name="Kegel J."/>
            <person name="Klute M.J."/>
            <person name="Kuo A."/>
            <person name="Lefebvre S.C."/>
            <person name="Maumus F."/>
            <person name="Mayer C."/>
            <person name="Miller J."/>
            <person name="Monier A."/>
            <person name="Salamov A."/>
            <person name="Young J."/>
            <person name="Aguilar M."/>
            <person name="Claverie J.M."/>
            <person name="Frickenhaus S."/>
            <person name="Gonzalez K."/>
            <person name="Herman E.K."/>
            <person name="Lin Y.C."/>
            <person name="Napier J."/>
            <person name="Ogata H."/>
            <person name="Sarno A.F."/>
            <person name="Shmutz J."/>
            <person name="Schroeder D."/>
            <person name="de Vargas C."/>
            <person name="Verret F."/>
            <person name="von Dassow P."/>
            <person name="Valentin K."/>
            <person name="Van de Peer Y."/>
            <person name="Wheeler G."/>
            <person name="Dacks J.B."/>
            <person name="Delwiche C.F."/>
            <person name="Dyhrman S.T."/>
            <person name="Glockner G."/>
            <person name="John U."/>
            <person name="Richards T."/>
            <person name="Worden A.Z."/>
            <person name="Zhang X."/>
            <person name="Grigoriev I.V."/>
            <person name="Allen A.E."/>
            <person name="Bidle K."/>
            <person name="Borodovsky M."/>
            <person name="Bowler C."/>
            <person name="Brownlee C."/>
            <person name="Cock J.M."/>
            <person name="Elias M."/>
            <person name="Gladyshev V.N."/>
            <person name="Groth M."/>
            <person name="Guda C."/>
            <person name="Hadaegh A."/>
            <person name="Iglesias-Rodriguez M.D."/>
            <person name="Jenkins J."/>
            <person name="Jones B.M."/>
            <person name="Lawson T."/>
            <person name="Leese F."/>
            <person name="Lindquist E."/>
            <person name="Lobanov A."/>
            <person name="Lomsadze A."/>
            <person name="Malik S.B."/>
            <person name="Marsh M.E."/>
            <person name="Mackinder L."/>
            <person name="Mock T."/>
            <person name="Mueller-Roeber B."/>
            <person name="Pagarete A."/>
            <person name="Parker M."/>
            <person name="Probert I."/>
            <person name="Quesneville H."/>
            <person name="Raines C."/>
            <person name="Rensing S.A."/>
            <person name="Riano-Pachon D.M."/>
            <person name="Richier S."/>
            <person name="Rokitta S."/>
            <person name="Shiraiwa Y."/>
            <person name="Soanes D.M."/>
            <person name="van der Giezen M."/>
            <person name="Wahlund T.M."/>
            <person name="Williams B."/>
            <person name="Wilson W."/>
            <person name="Wolfe G."/>
            <person name="Wurch L.L."/>
        </authorList>
    </citation>
    <scope>NUCLEOTIDE SEQUENCE</scope>
</reference>
<reference evidence="2" key="2">
    <citation type="submission" date="2024-10" db="UniProtKB">
        <authorList>
            <consortium name="EnsemblProtists"/>
        </authorList>
    </citation>
    <scope>IDENTIFICATION</scope>
</reference>
<evidence type="ECO:0000313" key="3">
    <source>
        <dbReference type="Proteomes" id="UP000013827"/>
    </source>
</evidence>
<dbReference type="RefSeq" id="XP_005762245.1">
    <property type="nucleotide sequence ID" value="XM_005762188.1"/>
</dbReference>
<keyword evidence="3" id="KW-1185">Reference proteome</keyword>
<feature type="region of interest" description="Disordered" evidence="1">
    <location>
        <begin position="1"/>
        <end position="21"/>
    </location>
</feature>
<accession>A0A0D3IEY1</accession>
<feature type="compositionally biased region" description="Low complexity" evidence="1">
    <location>
        <begin position="8"/>
        <end position="21"/>
    </location>
</feature>
<organism evidence="2 3">
    <name type="scientific">Emiliania huxleyi (strain CCMP1516)</name>
    <dbReference type="NCBI Taxonomy" id="280463"/>
    <lineage>
        <taxon>Eukaryota</taxon>
        <taxon>Haptista</taxon>
        <taxon>Haptophyta</taxon>
        <taxon>Prymnesiophyceae</taxon>
        <taxon>Isochrysidales</taxon>
        <taxon>Noelaerhabdaceae</taxon>
        <taxon>Emiliania</taxon>
    </lineage>
</organism>
<evidence type="ECO:0000313" key="2">
    <source>
        <dbReference type="EnsemblProtists" id="EOD09816"/>
    </source>
</evidence>
<dbReference type="GeneID" id="17255960"/>